<evidence type="ECO:0000313" key="3">
    <source>
        <dbReference type="EMBL" id="KAH3734109.1"/>
    </source>
</evidence>
<keyword evidence="4" id="KW-1185">Reference proteome</keyword>
<dbReference type="PANTHER" id="PTHR32387:SF0">
    <property type="entry name" value="PROTEIN NO VEIN"/>
    <property type="match status" value="1"/>
</dbReference>
<dbReference type="InterPro" id="IPR052957">
    <property type="entry name" value="Auxin_embryo_med"/>
</dbReference>
<dbReference type="Proteomes" id="UP000828390">
    <property type="component" value="Unassembled WGS sequence"/>
</dbReference>
<evidence type="ECO:0000256" key="1">
    <source>
        <dbReference type="SAM" id="MobiDB-lite"/>
    </source>
</evidence>
<accession>A0A9D4HVB2</accession>
<feature type="region of interest" description="Disordered" evidence="1">
    <location>
        <begin position="323"/>
        <end position="357"/>
    </location>
</feature>
<sequence>MEEEEHNRLTSCGEQPVRQLTESVKKLTVGDTMEYPRDNILDRGIQLRQEILKKDVLKLLRQHGPQGFSKQGLWDKVKKETRRPELSAKMFGVIKLKDLAELRWKDEIETYCPNPEAPNVQFYRIRQVPLKETEPTIQAKTETLKSSDSANESSDSRAATGGSVSKPSRDHVDESLGAKSKTFEINLTEDQLSYIARKVQSHLSGAGTSGMKLRKFTKHLRTYLKEFGDIHGFREGSALSFLHENFPDLVSVEANHKHVENFGVHLKRHSSPIVVRDSHEEDLIRDESHSTDSQVVQSRSSRSSSTESRLIAKKHTWTDIAKQAEQPLQSEIKSVTKGPAKTENEVPMKSAQKEKPKSAMELMSSLSGWGKPATTPASDVKQNKKKRTPVLKIGNELHDVISVPDDDDDEDIQLVEMDEANTDKDVEIVKEEKPQKTGLMPTPVQLMPMQLNQFQTNFCRPPLSLNPQFLFNMQAAIRQPMTPQPLISPPVRGGSILPGPLPSFLTNPITYQQILRPQSLHSPSGAQSPQLTATKLPNMGRPVQLDDDEEEEEISDYQKRPSPEDIAGPRYGSRSMREGGPHVHSYLMIPEPSHAHIRADTIDLTIKPVDTQMFEQKIINVSPIFVPRGQMVTKEFVDNVAKECMEALAEANESVTPDRVEKLICQRFNIPHIRVLNIGYVDQLNSVHELNRMICKVNTYILGFVKVRCICTLYELEQALREYETNKQDFKELKLGPLQRLPVVYQQFRFPPDMMHVPEITSMDILDHFHNYLTRRNLWSAKLELEPFMEYLVETYEAENAYQLGVRVRSLPLMAGILKKAQRDCGNNRREILEHLKDTLRSDIGDAFRKFRASLLQGTGEGMEVRTHYMKVRPEIVIQEVMEKFNLLLLTTKMGLKTTGRITKVKKVVEDFLTTVRTDMFLRDILHLTICMSNTALEQTTLALLTPPPAQQRGDEGVAMETKPPPKKDALTEALKKYIERCLNAGALSLVHLDRIEEKLLEDFAVASFPQMGYGRFLEFLLAEAKQMLEESGGLVMGSGGSGATEGDTTSFKPHQADLMEFIRQCQHSGIVQPAEIEDALCRQFGVRDVRNLGHGNITRLLSLKEKHGGRYSYGDVTVVYECTLAPSAGLSMTVSSKVGILGHQTRDAAKICLHTCPLLEDMAAWSQWGLVFEPELGKLKDFVQKYGGVSTKTVEGGQLATLDFLALETDPGHLLKIVSTTSPDHFTRALGLLDPVATSGHLVSMAVAYKGVSNMPLALLTGHMKTVLLQVYANEGTGRDSSGDSYPANAAARFVLQCLLKCPLKMAVALANQLFLEPLGQVMGATSSKQLLPSLCASVEEQNTLTQLGCLLGVQEWTRLIGLKCVLPESAMQNMSREMGDMYTEEPEQDEDEEEEVVSDTEDVDEILAGDLEVKKSDGETVGSSDTVAIGTETTDESVILVDGDVEMASVTTETPTAATPTCEDIVNEIRRDEFGIGVHLSEDGQRLMKVQQDRLGRSLDRLSKDLYSKDTHFVLELIQNADDNNYAEELYTNQVDCPSVKFVIDEEGIRVYNNESGFREKDIRALCDVGRSTKGKHKFGYIGQKGIGFKSVFRVTDCPEVHSNGFHIRFDVNSGSMGYILPHWVPASEHPQQQGWMTYISLTLKTSMRLQTRTLAARFNDIHPSLLLFLHRLREITIENKIENGVQKFRRRDVGNNIVEIEHTHGTERWLVVKKMLDATKISLQAKSGAEVESTEVALAFPLRPAGLKSGAKVLPPKQPVFAFLPLRSYGFRFIVQGDFDVPSSREDVDRDSPWNQWLRSEIHTIFIDALEAFKTQNADSPLEAVCMFLQFVPMEDEVLDFFKPVSSDILKKLKARPCVPTQPDEQGVVSWKLPSQTVQVRDPLVRTVVTPSLLATHLNLFYLNHEVAAMLNPALTACLGIETLTSEHLFQLGKALVVHMENKCSSEEDVLLIARWLACMYRSLDEFHEDQSILEKLKSHRILPLTDGELVSLNEKTVFCPVPQSGGKREKKAK</sequence>
<protein>
    <recommendedName>
        <fullName evidence="2">Sacsin/Nov domain-containing protein</fullName>
    </recommendedName>
</protein>
<gene>
    <name evidence="3" type="ORF">DPMN_040549</name>
</gene>
<feature type="compositionally biased region" description="Low complexity" evidence="1">
    <location>
        <begin position="146"/>
        <end position="159"/>
    </location>
</feature>
<dbReference type="NCBIfam" id="NF047352">
    <property type="entry name" value="P_loop_sacsin"/>
    <property type="match status" value="1"/>
</dbReference>
<feature type="region of interest" description="Disordered" evidence="1">
    <location>
        <begin position="518"/>
        <end position="572"/>
    </location>
</feature>
<dbReference type="EMBL" id="JAIWYP010000011">
    <property type="protein sequence ID" value="KAH3734109.1"/>
    <property type="molecule type" value="Genomic_DNA"/>
</dbReference>
<feature type="compositionally biased region" description="Basic and acidic residues" evidence="1">
    <location>
        <begin position="280"/>
        <end position="290"/>
    </location>
</feature>
<feature type="compositionally biased region" description="Low complexity" evidence="1">
    <location>
        <begin position="291"/>
        <end position="308"/>
    </location>
</feature>
<feature type="domain" description="Sacsin/Nov" evidence="2">
    <location>
        <begin position="1509"/>
        <end position="1613"/>
    </location>
</feature>
<feature type="compositionally biased region" description="Basic and acidic residues" evidence="1">
    <location>
        <begin position="340"/>
        <end position="357"/>
    </location>
</feature>
<reference evidence="3" key="2">
    <citation type="submission" date="2020-11" db="EMBL/GenBank/DDBJ databases">
        <authorList>
            <person name="McCartney M.A."/>
            <person name="Auch B."/>
            <person name="Kono T."/>
            <person name="Mallez S."/>
            <person name="Becker A."/>
            <person name="Gohl D.M."/>
            <person name="Silverstein K.A.T."/>
            <person name="Koren S."/>
            <person name="Bechman K.B."/>
            <person name="Herman A."/>
            <person name="Abrahante J.E."/>
            <person name="Garbe J."/>
        </authorList>
    </citation>
    <scope>NUCLEOTIDE SEQUENCE</scope>
    <source>
        <strain evidence="3">Duluth1</strain>
        <tissue evidence="3">Whole animal</tissue>
    </source>
</reference>
<organism evidence="3 4">
    <name type="scientific">Dreissena polymorpha</name>
    <name type="common">Zebra mussel</name>
    <name type="synonym">Mytilus polymorpha</name>
    <dbReference type="NCBI Taxonomy" id="45954"/>
    <lineage>
        <taxon>Eukaryota</taxon>
        <taxon>Metazoa</taxon>
        <taxon>Spiralia</taxon>
        <taxon>Lophotrochozoa</taxon>
        <taxon>Mollusca</taxon>
        <taxon>Bivalvia</taxon>
        <taxon>Autobranchia</taxon>
        <taxon>Heteroconchia</taxon>
        <taxon>Euheterodonta</taxon>
        <taxon>Imparidentia</taxon>
        <taxon>Neoheterodontei</taxon>
        <taxon>Myida</taxon>
        <taxon>Dreissenoidea</taxon>
        <taxon>Dreissenidae</taxon>
        <taxon>Dreissena</taxon>
    </lineage>
</organism>
<dbReference type="Pfam" id="PF25794">
    <property type="entry name" value="SACS"/>
    <property type="match status" value="1"/>
</dbReference>
<feature type="non-terminal residue" evidence="3">
    <location>
        <position position="2017"/>
    </location>
</feature>
<dbReference type="Gene3D" id="3.30.565.10">
    <property type="entry name" value="Histidine kinase-like ATPase, C-terminal domain"/>
    <property type="match status" value="1"/>
</dbReference>
<dbReference type="InterPro" id="IPR058210">
    <property type="entry name" value="SACS/Nov_dom"/>
</dbReference>
<comment type="caution">
    <text evidence="3">The sequence shown here is derived from an EMBL/GenBank/DDBJ whole genome shotgun (WGS) entry which is preliminary data.</text>
</comment>
<feature type="region of interest" description="Disordered" evidence="1">
    <location>
        <begin position="280"/>
        <end position="311"/>
    </location>
</feature>
<name>A0A9D4HVB2_DREPO</name>
<feature type="compositionally biased region" description="Acidic residues" evidence="1">
    <location>
        <begin position="545"/>
        <end position="555"/>
    </location>
</feature>
<dbReference type="PANTHER" id="PTHR32387">
    <property type="entry name" value="WU:FJ29H11"/>
    <property type="match status" value="1"/>
</dbReference>
<reference evidence="3" key="1">
    <citation type="journal article" date="2019" name="bioRxiv">
        <title>The Genome of the Zebra Mussel, Dreissena polymorpha: A Resource for Invasive Species Research.</title>
        <authorList>
            <person name="McCartney M.A."/>
            <person name="Auch B."/>
            <person name="Kono T."/>
            <person name="Mallez S."/>
            <person name="Zhang Y."/>
            <person name="Obille A."/>
            <person name="Becker A."/>
            <person name="Abrahante J.E."/>
            <person name="Garbe J."/>
            <person name="Badalamenti J.P."/>
            <person name="Herman A."/>
            <person name="Mangelson H."/>
            <person name="Liachko I."/>
            <person name="Sullivan S."/>
            <person name="Sone E.D."/>
            <person name="Koren S."/>
            <person name="Silverstein K.A.T."/>
            <person name="Beckman K.B."/>
            <person name="Gohl D.M."/>
        </authorList>
    </citation>
    <scope>NUCLEOTIDE SEQUENCE</scope>
    <source>
        <strain evidence="3">Duluth1</strain>
        <tissue evidence="3">Whole animal</tissue>
    </source>
</reference>
<evidence type="ECO:0000259" key="2">
    <source>
        <dbReference type="Pfam" id="PF25794"/>
    </source>
</evidence>
<dbReference type="SUPFAM" id="SSF55874">
    <property type="entry name" value="ATPase domain of HSP90 chaperone/DNA topoisomerase II/histidine kinase"/>
    <property type="match status" value="1"/>
</dbReference>
<feature type="compositionally biased region" description="Polar residues" evidence="1">
    <location>
        <begin position="518"/>
        <end position="535"/>
    </location>
</feature>
<dbReference type="InterPro" id="IPR036890">
    <property type="entry name" value="HATPase_C_sf"/>
</dbReference>
<proteinExistence type="predicted"/>
<feature type="region of interest" description="Disordered" evidence="1">
    <location>
        <begin position="134"/>
        <end position="175"/>
    </location>
</feature>
<evidence type="ECO:0000313" key="4">
    <source>
        <dbReference type="Proteomes" id="UP000828390"/>
    </source>
</evidence>